<dbReference type="GO" id="GO:0019139">
    <property type="term" value="F:cytokinin dehydrogenase activity"/>
    <property type="evidence" value="ECO:0007669"/>
    <property type="project" value="UniProtKB-EC"/>
</dbReference>
<dbReference type="GO" id="GO:0009690">
    <property type="term" value="P:cytokinin metabolic process"/>
    <property type="evidence" value="ECO:0007669"/>
    <property type="project" value="InterPro"/>
</dbReference>
<comment type="cofactor">
    <cofactor evidence="1">
        <name>FAD</name>
        <dbReference type="ChEBI" id="CHEBI:57692"/>
    </cofactor>
</comment>
<evidence type="ECO:0000259" key="8">
    <source>
        <dbReference type="PROSITE" id="PS51387"/>
    </source>
</evidence>
<accession>D2V8E5</accession>
<evidence type="ECO:0000256" key="3">
    <source>
        <dbReference type="ARBA" id="ARBA00011928"/>
    </source>
</evidence>
<dbReference type="InterPro" id="IPR016166">
    <property type="entry name" value="FAD-bd_PCMH"/>
</dbReference>
<evidence type="ECO:0000256" key="6">
    <source>
        <dbReference type="ARBA" id="ARBA00023002"/>
    </source>
</evidence>
<dbReference type="InterPro" id="IPR016170">
    <property type="entry name" value="Cytok_DH_C_sf"/>
</dbReference>
<dbReference type="KEGG" id="ngr:NAEGRDRAFT_82519"/>
<dbReference type="RefSeq" id="XP_002679909.1">
    <property type="nucleotide sequence ID" value="XM_002679863.1"/>
</dbReference>
<keyword evidence="6" id="KW-0560">Oxidoreductase</keyword>
<keyword evidence="10" id="KW-1185">Reference proteome</keyword>
<dbReference type="OrthoDB" id="415825at2759"/>
<feature type="signal peptide" evidence="7">
    <location>
        <begin position="1"/>
        <end position="20"/>
    </location>
</feature>
<dbReference type="EMBL" id="GG738856">
    <property type="protein sequence ID" value="EFC47165.1"/>
    <property type="molecule type" value="Genomic_DNA"/>
</dbReference>
<dbReference type="PROSITE" id="PS51387">
    <property type="entry name" value="FAD_PCMH"/>
    <property type="match status" value="1"/>
</dbReference>
<keyword evidence="5" id="KW-0274">FAD</keyword>
<name>D2V8E5_NAEGR</name>
<dbReference type="PANTHER" id="PTHR13878:SF53">
    <property type="entry name" value="CYTOKININ DEHYDROGENASE 6"/>
    <property type="match status" value="1"/>
</dbReference>
<dbReference type="InterPro" id="IPR036318">
    <property type="entry name" value="FAD-bd_PCMH-like_sf"/>
</dbReference>
<dbReference type="Gene3D" id="3.30.43.10">
    <property type="entry name" value="Uridine Diphospho-n-acetylenolpyruvylglucosamine Reductase, domain 2"/>
    <property type="match status" value="1"/>
</dbReference>
<dbReference type="InterPro" id="IPR006094">
    <property type="entry name" value="Oxid_FAD_bind_N"/>
</dbReference>
<evidence type="ECO:0000313" key="9">
    <source>
        <dbReference type="EMBL" id="EFC47165.1"/>
    </source>
</evidence>
<dbReference type="EC" id="1.5.99.12" evidence="3"/>
<feature type="chain" id="PRO_5003037919" description="cytokinin dehydrogenase" evidence="7">
    <location>
        <begin position="21"/>
        <end position="633"/>
    </location>
</feature>
<dbReference type="eggNOG" id="KOG1231">
    <property type="taxonomic scope" value="Eukaryota"/>
</dbReference>
<dbReference type="InterPro" id="IPR050432">
    <property type="entry name" value="FAD-linked_Oxidoreductases_BP"/>
</dbReference>
<organism evidence="10">
    <name type="scientific">Naegleria gruberi</name>
    <name type="common">Amoeba</name>
    <dbReference type="NCBI Taxonomy" id="5762"/>
    <lineage>
        <taxon>Eukaryota</taxon>
        <taxon>Discoba</taxon>
        <taxon>Heterolobosea</taxon>
        <taxon>Tetramitia</taxon>
        <taxon>Eutetramitia</taxon>
        <taxon>Vahlkampfiidae</taxon>
        <taxon>Naegleria</taxon>
    </lineage>
</organism>
<dbReference type="GeneID" id="8861342"/>
<proteinExistence type="inferred from homology"/>
<dbReference type="SUPFAM" id="SSF55103">
    <property type="entry name" value="FAD-linked oxidases, C-terminal domain"/>
    <property type="match status" value="1"/>
</dbReference>
<dbReference type="InterPro" id="IPR015345">
    <property type="entry name" value="Cytokinin_DH_FAD/cytokin-bd"/>
</dbReference>
<keyword evidence="4" id="KW-0285">Flavoprotein</keyword>
<evidence type="ECO:0000313" key="10">
    <source>
        <dbReference type="Proteomes" id="UP000006671"/>
    </source>
</evidence>
<dbReference type="Gene3D" id="3.30.465.10">
    <property type="match status" value="1"/>
</dbReference>
<evidence type="ECO:0000256" key="7">
    <source>
        <dbReference type="SAM" id="SignalP"/>
    </source>
</evidence>
<feature type="domain" description="FAD-binding PCMH-type" evidence="8">
    <location>
        <begin position="132"/>
        <end position="332"/>
    </location>
</feature>
<dbReference type="Gene3D" id="3.40.462.10">
    <property type="entry name" value="FAD-linked oxidases, C-terminal domain"/>
    <property type="match status" value="1"/>
</dbReference>
<dbReference type="InParanoid" id="D2V8E5"/>
<reference evidence="9 10" key="1">
    <citation type="journal article" date="2010" name="Cell">
        <title>The genome of Naegleria gruberi illuminates early eukaryotic versatility.</title>
        <authorList>
            <person name="Fritz-Laylin L.K."/>
            <person name="Prochnik S.E."/>
            <person name="Ginger M.L."/>
            <person name="Dacks J.B."/>
            <person name="Carpenter M.L."/>
            <person name="Field M.C."/>
            <person name="Kuo A."/>
            <person name="Paredez A."/>
            <person name="Chapman J."/>
            <person name="Pham J."/>
            <person name="Shu S."/>
            <person name="Neupane R."/>
            <person name="Cipriano M."/>
            <person name="Mancuso J."/>
            <person name="Tu H."/>
            <person name="Salamov A."/>
            <person name="Lindquist E."/>
            <person name="Shapiro H."/>
            <person name="Lucas S."/>
            <person name="Grigoriev I.V."/>
            <person name="Cande W.Z."/>
            <person name="Fulton C."/>
            <person name="Rokhsar D.S."/>
            <person name="Dawson S.C."/>
        </authorList>
    </citation>
    <scope>NUCLEOTIDE SEQUENCE [LARGE SCALE GENOMIC DNA]</scope>
    <source>
        <strain evidence="9 10">NEG-M</strain>
    </source>
</reference>
<dbReference type="InterPro" id="IPR016164">
    <property type="entry name" value="FAD-linked_Oxase-like_C"/>
</dbReference>
<sequence>MKLIIGLVLIATICSVGTLAANAPVAFHTATTFTTTSLTQSALVASSGVSDPNFAPYAAFDPFEYNAFNFTSTRCTVPSTSVLNAFKISLQKVLLSFSASEKADNFIISSLLGGNGQEATLRKYAEDYGHIVHNTPMVVVVPSTTALVAKLVKAVKSVPCNSQFAPVKIVIRGAGGNVEGGSQIVDVATLISKQELDDDNTIPPLQILLDLGSRLNSVATQATTVGSQKSLWASAGATWLAFTRAAATLGLRPYVAPDYFGITLGGSLSIGGVGGDSAFRGLCAHHVAELEVVNSDGDVLTVTPTSNLFKSVLGGMGQFGIMTRVRINLEPNHPFTRIYHYVSTDINVLLRAVDKIQQVNQGSVHVNTVQTFIVPGTLDFIINWVLNGRTTYRSPEEEAQVNALVSQGLTYIYLLEMTKRFDSTAESLEQIAALCDETFDLAVVDDMPTNIWDERLYYFSLPALIQTGAWTQRHPWLNIYLAGDVFVRDETGKSDFDRLIDRFTPLKSTGFGHIGLYPILTSPLFTSASLPFLSVPTTSKWSYLMVVGRDDAFGTDAGLNYQAFDNRKIWDDMTRSVFQFDRPRATLYASNYIPDFGNSDWKKYFGKCSYNQFVASKRTLDPNNIFMDNRNFF</sequence>
<dbReference type="SUPFAM" id="SSF56176">
    <property type="entry name" value="FAD-binding/transporter-associated domain-like"/>
    <property type="match status" value="1"/>
</dbReference>
<dbReference type="InterPro" id="IPR016169">
    <property type="entry name" value="FAD-bd_PCMH_sub2"/>
</dbReference>
<dbReference type="Pfam" id="PF09265">
    <property type="entry name" value="Cytokin-bind"/>
    <property type="match status" value="1"/>
</dbReference>
<gene>
    <name evidence="9" type="ORF">NAEGRDRAFT_82519</name>
</gene>
<dbReference type="STRING" id="5762.D2V8E5"/>
<dbReference type="Proteomes" id="UP000006671">
    <property type="component" value="Unassembled WGS sequence"/>
</dbReference>
<evidence type="ECO:0000256" key="4">
    <source>
        <dbReference type="ARBA" id="ARBA00022630"/>
    </source>
</evidence>
<dbReference type="PANTHER" id="PTHR13878">
    <property type="entry name" value="GULONOLACTONE OXIDASE"/>
    <property type="match status" value="1"/>
</dbReference>
<protein>
    <recommendedName>
        <fullName evidence="3">cytokinin dehydrogenase</fullName>
        <ecNumber evidence="3">1.5.99.12</ecNumber>
    </recommendedName>
</protein>
<dbReference type="Pfam" id="PF01565">
    <property type="entry name" value="FAD_binding_4"/>
    <property type="match status" value="1"/>
</dbReference>
<dbReference type="AlphaFoldDB" id="D2V8E5"/>
<evidence type="ECO:0000256" key="2">
    <source>
        <dbReference type="ARBA" id="ARBA00005466"/>
    </source>
</evidence>
<dbReference type="InterPro" id="IPR016167">
    <property type="entry name" value="FAD-bd_PCMH_sub1"/>
</dbReference>
<comment type="similarity">
    <text evidence="2">Belongs to the oxygen-dependent FAD-linked oxidoreductase family.</text>
</comment>
<dbReference type="GO" id="GO:0071949">
    <property type="term" value="F:FAD binding"/>
    <property type="evidence" value="ECO:0007669"/>
    <property type="project" value="InterPro"/>
</dbReference>
<dbReference type="VEuPathDB" id="AmoebaDB:NAEGRDRAFT_82519"/>
<keyword evidence="7" id="KW-0732">Signal</keyword>
<evidence type="ECO:0000256" key="1">
    <source>
        <dbReference type="ARBA" id="ARBA00001974"/>
    </source>
</evidence>
<evidence type="ECO:0000256" key="5">
    <source>
        <dbReference type="ARBA" id="ARBA00022827"/>
    </source>
</evidence>